<sequence>TPCVGDPCLNEETCTVNGSSHLCSCLPKYTEISLEENGNCGIDNDCADNTTCPSGIYKLHLTNISEVYCDMDIDYGGWIVFQRRVNGKVNFYRDWNCYKYGFGNLNSEFWLGNELIHEITKDGNYMLRIDLEDLEGETRTALYSNFILEDANSEYTLRVSGYSGNAGDSLAEHNDKQFSTKDRNNIDCAIEFQGAWWYNGCHHSNLNGQYLNGTHSTYADGINWFDWRGYYYSLKKTSMMIRRK</sequence>
<dbReference type="Pfam" id="PF00147">
    <property type="entry name" value="Fibrinogen_C"/>
    <property type="match status" value="1"/>
</dbReference>
<dbReference type="PROSITE" id="PS51406">
    <property type="entry name" value="FIBRINOGEN_C_2"/>
    <property type="match status" value="1"/>
</dbReference>
<dbReference type="OrthoDB" id="6345539at2759"/>
<accession>A0A8B6DQL2</accession>
<keyword evidence="1" id="KW-1015">Disulfide bond</keyword>
<dbReference type="PROSITE" id="PS00514">
    <property type="entry name" value="FIBRINOGEN_C_1"/>
    <property type="match status" value="1"/>
</dbReference>
<dbReference type="InterPro" id="IPR050373">
    <property type="entry name" value="Fibrinogen_C-term_domain"/>
</dbReference>
<keyword evidence="4" id="KW-1185">Reference proteome</keyword>
<name>A0A8B6DQL2_MYTGA</name>
<dbReference type="SMART" id="SM00186">
    <property type="entry name" value="FBG"/>
    <property type="match status" value="1"/>
</dbReference>
<evidence type="ECO:0000313" key="3">
    <source>
        <dbReference type="EMBL" id="VDI22880.1"/>
    </source>
</evidence>
<dbReference type="PANTHER" id="PTHR19143">
    <property type="entry name" value="FIBRINOGEN/TENASCIN/ANGIOPOEITIN"/>
    <property type="match status" value="1"/>
</dbReference>
<dbReference type="InterPro" id="IPR020837">
    <property type="entry name" value="Fibrinogen_CS"/>
</dbReference>
<protein>
    <submittedName>
        <fullName evidence="3">Ficolin</fullName>
    </submittedName>
</protein>
<dbReference type="FunFam" id="3.90.215.10:FF:000001">
    <property type="entry name" value="Tenascin isoform 1"/>
    <property type="match status" value="1"/>
</dbReference>
<evidence type="ECO:0000259" key="2">
    <source>
        <dbReference type="PROSITE" id="PS51406"/>
    </source>
</evidence>
<evidence type="ECO:0000313" key="4">
    <source>
        <dbReference type="Proteomes" id="UP000596742"/>
    </source>
</evidence>
<comment type="caution">
    <text evidence="3">The sequence shown here is derived from an EMBL/GenBank/DDBJ whole genome shotgun (WGS) entry which is preliminary data.</text>
</comment>
<dbReference type="Gene3D" id="3.90.215.10">
    <property type="entry name" value="Gamma Fibrinogen, chain A, domain 1"/>
    <property type="match status" value="1"/>
</dbReference>
<dbReference type="GO" id="GO:0005615">
    <property type="term" value="C:extracellular space"/>
    <property type="evidence" value="ECO:0007669"/>
    <property type="project" value="TreeGrafter"/>
</dbReference>
<dbReference type="AlphaFoldDB" id="A0A8B6DQL2"/>
<feature type="non-terminal residue" evidence="3">
    <location>
        <position position="1"/>
    </location>
</feature>
<dbReference type="EMBL" id="UYJE01003846">
    <property type="protein sequence ID" value="VDI22880.1"/>
    <property type="molecule type" value="Genomic_DNA"/>
</dbReference>
<organism evidence="3 4">
    <name type="scientific">Mytilus galloprovincialis</name>
    <name type="common">Mediterranean mussel</name>
    <dbReference type="NCBI Taxonomy" id="29158"/>
    <lineage>
        <taxon>Eukaryota</taxon>
        <taxon>Metazoa</taxon>
        <taxon>Spiralia</taxon>
        <taxon>Lophotrochozoa</taxon>
        <taxon>Mollusca</taxon>
        <taxon>Bivalvia</taxon>
        <taxon>Autobranchia</taxon>
        <taxon>Pteriomorphia</taxon>
        <taxon>Mytilida</taxon>
        <taxon>Mytiloidea</taxon>
        <taxon>Mytilidae</taxon>
        <taxon>Mytilinae</taxon>
        <taxon>Mytilus</taxon>
    </lineage>
</organism>
<dbReference type="CDD" id="cd00087">
    <property type="entry name" value="FReD"/>
    <property type="match status" value="1"/>
</dbReference>
<feature type="domain" description="Fibrinogen C-terminal" evidence="2">
    <location>
        <begin position="37"/>
        <end position="244"/>
    </location>
</feature>
<dbReference type="InterPro" id="IPR036056">
    <property type="entry name" value="Fibrinogen-like_C"/>
</dbReference>
<proteinExistence type="predicted"/>
<reference evidence="3" key="1">
    <citation type="submission" date="2018-11" db="EMBL/GenBank/DDBJ databases">
        <authorList>
            <person name="Alioto T."/>
            <person name="Alioto T."/>
        </authorList>
    </citation>
    <scope>NUCLEOTIDE SEQUENCE</scope>
</reference>
<dbReference type="Proteomes" id="UP000596742">
    <property type="component" value="Unassembled WGS sequence"/>
</dbReference>
<dbReference type="InterPro" id="IPR014716">
    <property type="entry name" value="Fibrinogen_a/b/g_C_1"/>
</dbReference>
<dbReference type="InterPro" id="IPR002181">
    <property type="entry name" value="Fibrinogen_a/b/g_C_dom"/>
</dbReference>
<gene>
    <name evidence="3" type="ORF">MGAL_10B062308</name>
</gene>
<dbReference type="SUPFAM" id="SSF56496">
    <property type="entry name" value="Fibrinogen C-terminal domain-like"/>
    <property type="match status" value="1"/>
</dbReference>
<evidence type="ECO:0000256" key="1">
    <source>
        <dbReference type="ARBA" id="ARBA00023157"/>
    </source>
</evidence>
<dbReference type="PANTHER" id="PTHR19143:SF458">
    <property type="entry name" value="FIBRINOGEN C-TERMINAL DOMAIN-CONTAINING PROTEIN-RELATED"/>
    <property type="match status" value="1"/>
</dbReference>